<evidence type="ECO:0000313" key="2">
    <source>
        <dbReference type="EMBL" id="MFC5069202.1"/>
    </source>
</evidence>
<dbReference type="Pfam" id="PF04386">
    <property type="entry name" value="SspB"/>
    <property type="match status" value="1"/>
</dbReference>
<sequence>MATDLIRYDLLAQEALRGVVRRVLEDVARTGVPGEHHFYISFNTEFPGVRISPRLREKYPEEMTIILQHQFWDLSVGENGFEVGLSFSNVPEKLYVPFDAITGFFDPSVKFGLKFEALNQVPTDEKATEKPEKATGPRDLPRGAGSEPAVSPPAPAQTGRKKSEKASVETLAAAETPSVQANPPDTGGAEIVSLDKFRKK</sequence>
<name>A0ABV9Z3Q4_9HYPH</name>
<comment type="caution">
    <text evidence="2">The sequence shown here is derived from an EMBL/GenBank/DDBJ whole genome shotgun (WGS) entry which is preliminary data.</text>
</comment>
<evidence type="ECO:0000256" key="1">
    <source>
        <dbReference type="SAM" id="MobiDB-lite"/>
    </source>
</evidence>
<accession>A0ABV9Z3Q4</accession>
<dbReference type="SUPFAM" id="SSF101738">
    <property type="entry name" value="SspB-like"/>
    <property type="match status" value="1"/>
</dbReference>
<dbReference type="InterPro" id="IPR036760">
    <property type="entry name" value="SspB-like_sf"/>
</dbReference>
<proteinExistence type="predicted"/>
<feature type="compositionally biased region" description="Basic and acidic residues" evidence="1">
    <location>
        <begin position="123"/>
        <end position="141"/>
    </location>
</feature>
<gene>
    <name evidence="2" type="ORF">ACFPFW_14390</name>
</gene>
<dbReference type="Proteomes" id="UP001595796">
    <property type="component" value="Unassembled WGS sequence"/>
</dbReference>
<protein>
    <submittedName>
        <fullName evidence="2">SspB family protein</fullName>
    </submittedName>
</protein>
<dbReference type="EMBL" id="JBHSJF010000006">
    <property type="protein sequence ID" value="MFC5069202.1"/>
    <property type="molecule type" value="Genomic_DNA"/>
</dbReference>
<feature type="region of interest" description="Disordered" evidence="1">
    <location>
        <begin position="122"/>
        <end position="200"/>
    </location>
</feature>
<dbReference type="Gene3D" id="2.30.30.220">
    <property type="entry name" value="SspB-like"/>
    <property type="match status" value="1"/>
</dbReference>
<organism evidence="2 3">
    <name type="scientific">Flaviflagellibacter deserti</name>
    <dbReference type="NCBI Taxonomy" id="2267266"/>
    <lineage>
        <taxon>Bacteria</taxon>
        <taxon>Pseudomonadati</taxon>
        <taxon>Pseudomonadota</taxon>
        <taxon>Alphaproteobacteria</taxon>
        <taxon>Hyphomicrobiales</taxon>
        <taxon>Flaviflagellibacter</taxon>
    </lineage>
</organism>
<reference evidence="3" key="1">
    <citation type="journal article" date="2019" name="Int. J. Syst. Evol. Microbiol.">
        <title>The Global Catalogue of Microorganisms (GCM) 10K type strain sequencing project: providing services to taxonomists for standard genome sequencing and annotation.</title>
        <authorList>
            <consortium name="The Broad Institute Genomics Platform"/>
            <consortium name="The Broad Institute Genome Sequencing Center for Infectious Disease"/>
            <person name="Wu L."/>
            <person name="Ma J."/>
        </authorList>
    </citation>
    <scope>NUCLEOTIDE SEQUENCE [LARGE SCALE GENOMIC DNA]</scope>
    <source>
        <strain evidence="3">CGMCC 1.16444</strain>
    </source>
</reference>
<keyword evidence="3" id="KW-1185">Reference proteome</keyword>
<dbReference type="InterPro" id="IPR007481">
    <property type="entry name" value="SspB"/>
</dbReference>
<dbReference type="RefSeq" id="WP_114957675.1">
    <property type="nucleotide sequence ID" value="NZ_JBHSJF010000006.1"/>
</dbReference>
<evidence type="ECO:0000313" key="3">
    <source>
        <dbReference type="Proteomes" id="UP001595796"/>
    </source>
</evidence>